<dbReference type="EMBL" id="DVMQ01000010">
    <property type="protein sequence ID" value="HIU23836.1"/>
    <property type="molecule type" value="Genomic_DNA"/>
</dbReference>
<evidence type="ECO:0000313" key="3">
    <source>
        <dbReference type="Proteomes" id="UP000824078"/>
    </source>
</evidence>
<dbReference type="Proteomes" id="UP000824078">
    <property type="component" value="Unassembled WGS sequence"/>
</dbReference>
<comment type="caution">
    <text evidence="2">The sequence shown here is derived from an EMBL/GenBank/DDBJ whole genome shotgun (WGS) entry which is preliminary data.</text>
</comment>
<dbReference type="SUPFAM" id="SSF143120">
    <property type="entry name" value="YefM-like"/>
    <property type="match status" value="1"/>
</dbReference>
<reference evidence="2" key="2">
    <citation type="journal article" date="2021" name="PeerJ">
        <title>Extensive microbial diversity within the chicken gut microbiome revealed by metagenomics and culture.</title>
        <authorList>
            <person name="Gilroy R."/>
            <person name="Ravi A."/>
            <person name="Getino M."/>
            <person name="Pursley I."/>
            <person name="Horton D.L."/>
            <person name="Alikhan N.F."/>
            <person name="Baker D."/>
            <person name="Gharbi K."/>
            <person name="Hall N."/>
            <person name="Watson M."/>
            <person name="Adriaenssens E.M."/>
            <person name="Foster-Nyarko E."/>
            <person name="Jarju S."/>
            <person name="Secka A."/>
            <person name="Antonio M."/>
            <person name="Oren A."/>
            <person name="Chaudhuri R.R."/>
            <person name="La Ragione R."/>
            <person name="Hildebrand F."/>
            <person name="Pallen M.J."/>
        </authorList>
    </citation>
    <scope>NUCLEOTIDE SEQUENCE</scope>
    <source>
        <strain evidence="2">ChiHjej12B11-29160</strain>
    </source>
</reference>
<evidence type="ECO:0000256" key="1">
    <source>
        <dbReference type="ARBA" id="ARBA00009981"/>
    </source>
</evidence>
<proteinExistence type="inferred from homology"/>
<evidence type="ECO:0000313" key="2">
    <source>
        <dbReference type="EMBL" id="HIU23836.1"/>
    </source>
</evidence>
<gene>
    <name evidence="2" type="ORF">IAD17_02810</name>
</gene>
<sequence>MSRIAVPLDTMVPISKFSRGSASSEFAKVADGVPVTVLKNSEPAYFIISVNDYRKFCEAEKELANLEARLEAEHGIGERFENVEDLLADLND</sequence>
<reference evidence="2" key="1">
    <citation type="submission" date="2020-10" db="EMBL/GenBank/DDBJ databases">
        <authorList>
            <person name="Gilroy R."/>
        </authorList>
    </citation>
    <scope>NUCLEOTIDE SEQUENCE</scope>
    <source>
        <strain evidence="2">ChiHjej12B11-29160</strain>
    </source>
</reference>
<protein>
    <submittedName>
        <fullName evidence="2">Type II toxin-antitoxin system Phd/YefM family antitoxin</fullName>
    </submittedName>
</protein>
<organism evidence="2 3">
    <name type="scientific">Candidatus Coprovicinus avistercoris</name>
    <dbReference type="NCBI Taxonomy" id="2840754"/>
    <lineage>
        <taxon>Bacteria</taxon>
        <taxon>Bacillati</taxon>
        <taxon>Actinomycetota</taxon>
        <taxon>Coriobacteriia</taxon>
        <taxon>Coriobacteriales</taxon>
        <taxon>Coriobacteriaceae</taxon>
        <taxon>Coriobacteriaceae incertae sedis</taxon>
        <taxon>Candidatus Coprovicinus</taxon>
    </lineage>
</organism>
<dbReference type="InterPro" id="IPR036165">
    <property type="entry name" value="YefM-like_sf"/>
</dbReference>
<accession>A0A9D1HW56</accession>
<name>A0A9D1HW56_9ACTN</name>
<dbReference type="AlphaFoldDB" id="A0A9D1HW56"/>
<comment type="similarity">
    <text evidence="1">Belongs to the phD/YefM antitoxin family.</text>
</comment>